<evidence type="ECO:0000313" key="4">
    <source>
        <dbReference type="Proteomes" id="UP000196365"/>
    </source>
</evidence>
<evidence type="ECO:0000313" key="3">
    <source>
        <dbReference type="EMBL" id="SJZ38604.1"/>
    </source>
</evidence>
<evidence type="ECO:0000256" key="1">
    <source>
        <dbReference type="ARBA" id="ARBA00022801"/>
    </source>
</evidence>
<dbReference type="PANTHER" id="PTHR30337">
    <property type="entry name" value="COMPONENT OF ATP-DEPENDENT DSDNA EXONUCLEASE"/>
    <property type="match status" value="1"/>
</dbReference>
<organism evidence="3 4">
    <name type="scientific">Garciella nitratireducens DSM 15102</name>
    <dbReference type="NCBI Taxonomy" id="1121911"/>
    <lineage>
        <taxon>Bacteria</taxon>
        <taxon>Bacillati</taxon>
        <taxon>Bacillota</taxon>
        <taxon>Clostridia</taxon>
        <taxon>Eubacteriales</taxon>
        <taxon>Eubacteriaceae</taxon>
        <taxon>Garciella</taxon>
    </lineage>
</organism>
<dbReference type="InterPro" id="IPR029052">
    <property type="entry name" value="Metallo-depent_PP-like"/>
</dbReference>
<dbReference type="Pfam" id="PF00149">
    <property type="entry name" value="Metallophos"/>
    <property type="match status" value="1"/>
</dbReference>
<accession>A0A1T4K835</accession>
<feature type="domain" description="Calcineurin-like phosphoesterase" evidence="2">
    <location>
        <begin position="5"/>
        <end position="200"/>
    </location>
</feature>
<dbReference type="InterPro" id="IPR041796">
    <property type="entry name" value="Mre11_N"/>
</dbReference>
<dbReference type="PANTHER" id="PTHR30337:SF7">
    <property type="entry name" value="PHOSPHOESTERASE"/>
    <property type="match status" value="1"/>
</dbReference>
<dbReference type="AlphaFoldDB" id="A0A1T4K835"/>
<keyword evidence="1" id="KW-0378">Hydrolase</keyword>
<keyword evidence="3" id="KW-0269">Exonuclease</keyword>
<evidence type="ECO:0000259" key="2">
    <source>
        <dbReference type="Pfam" id="PF00149"/>
    </source>
</evidence>
<dbReference type="SUPFAM" id="SSF56300">
    <property type="entry name" value="Metallo-dependent phosphatases"/>
    <property type="match status" value="1"/>
</dbReference>
<keyword evidence="4" id="KW-1185">Reference proteome</keyword>
<sequence>MDTVRILHTADLHLNNGFTAANFPYMIVKERQKDLLEAFDKIIKICCQKKVNLLFFSGDLFEYKFVDLNTIEYVNNQFSKLSNTYVFILPGNHDPFYMLDYYRNFLWSKNVFIFNNQYKKVEIEELNVVIHGIGFGYQEEKRPILKSLVCEPSKKINILLLHGSDMTIAPKKESNYLPFEQLDLINSGFDYIALGHYHQYKEIKNLYGKIIAAYPGSPEPLGFDEEGRHGIILANINKKQNDISLLPISKRQYFKLDIDISNCEDFQQIKKNIKKIISNKYPEKNLFSIKLIGNYSWKLGESLELLYDQCRDLAYYIEFQDNTEEMYDLDTLIAENTLLSSYILEIQDKLKKEKDIKKRNILKKALKIGIDALKGGGYTT</sequence>
<dbReference type="GO" id="GO:0004527">
    <property type="term" value="F:exonuclease activity"/>
    <property type="evidence" value="ECO:0007669"/>
    <property type="project" value="UniProtKB-KW"/>
</dbReference>
<keyword evidence="3" id="KW-0540">Nuclease</keyword>
<proteinExistence type="predicted"/>
<dbReference type="CDD" id="cd00840">
    <property type="entry name" value="MPP_Mre11_N"/>
    <property type="match status" value="1"/>
</dbReference>
<gene>
    <name evidence="3" type="ORF">SAMN02745973_00413</name>
</gene>
<dbReference type="Proteomes" id="UP000196365">
    <property type="component" value="Unassembled WGS sequence"/>
</dbReference>
<dbReference type="EMBL" id="FUWV01000001">
    <property type="protein sequence ID" value="SJZ38604.1"/>
    <property type="molecule type" value="Genomic_DNA"/>
</dbReference>
<protein>
    <submittedName>
        <fullName evidence="3">DNA repair exonuclease SbcCD nuclease subunit</fullName>
    </submittedName>
</protein>
<name>A0A1T4K835_9FIRM</name>
<dbReference type="InterPro" id="IPR050535">
    <property type="entry name" value="DNA_Repair-Maintenance_Comp"/>
</dbReference>
<reference evidence="3 4" key="1">
    <citation type="submission" date="2017-02" db="EMBL/GenBank/DDBJ databases">
        <authorList>
            <person name="Peterson S.W."/>
        </authorList>
    </citation>
    <scope>NUCLEOTIDE SEQUENCE [LARGE SCALE GENOMIC DNA]</scope>
    <source>
        <strain evidence="3 4">DSM 15102</strain>
    </source>
</reference>
<dbReference type="Gene3D" id="3.60.21.10">
    <property type="match status" value="1"/>
</dbReference>
<dbReference type="OrthoDB" id="9773856at2"/>
<dbReference type="RefSeq" id="WP_159454638.1">
    <property type="nucleotide sequence ID" value="NZ_FUWV01000001.1"/>
</dbReference>
<dbReference type="InterPro" id="IPR004843">
    <property type="entry name" value="Calcineurin-like_PHP"/>
</dbReference>